<protein>
    <recommendedName>
        <fullName evidence="8">DUF676 domain-containing protein</fullName>
    </recommendedName>
</protein>
<evidence type="ECO:0000256" key="6">
    <source>
        <dbReference type="ARBA" id="ARBA00023128"/>
    </source>
</evidence>
<organism evidence="9 10">
    <name type="scientific">Hyaloscypha variabilis (strain UAMH 11265 / GT02V1 / F)</name>
    <name type="common">Meliniomyces variabilis</name>
    <dbReference type="NCBI Taxonomy" id="1149755"/>
    <lineage>
        <taxon>Eukaryota</taxon>
        <taxon>Fungi</taxon>
        <taxon>Dikarya</taxon>
        <taxon>Ascomycota</taxon>
        <taxon>Pezizomycotina</taxon>
        <taxon>Leotiomycetes</taxon>
        <taxon>Helotiales</taxon>
        <taxon>Hyaloscyphaceae</taxon>
        <taxon>Hyaloscypha</taxon>
        <taxon>Hyaloscypha variabilis</taxon>
    </lineage>
</organism>
<dbReference type="PANTHER" id="PTHR48182:SF2">
    <property type="entry name" value="PROTEIN SERAC1"/>
    <property type="match status" value="1"/>
</dbReference>
<evidence type="ECO:0000313" key="9">
    <source>
        <dbReference type="EMBL" id="PMD40575.1"/>
    </source>
</evidence>
<dbReference type="OrthoDB" id="427518at2759"/>
<evidence type="ECO:0000256" key="1">
    <source>
        <dbReference type="ARBA" id="ARBA00004173"/>
    </source>
</evidence>
<dbReference type="GO" id="GO:0016020">
    <property type="term" value="C:membrane"/>
    <property type="evidence" value="ECO:0007669"/>
    <property type="project" value="UniProtKB-SubCell"/>
</dbReference>
<sequence length="220" mass="24490">MVESANNTYSGLKVLVNNVPEPSLDVVAVHGLNGDYLNTWTWQDPEMRTNWLTDLLPDKVTNARIMSFAYNANTFTNQSRGELMDHAVALLDYLDIKRDGIQGNRPIIFIAHSLGGLVVKQALVKAQSNPRYTSIMESTHSVVFFGTPHQGSSLASLGTILQNIGTVLSNQQQSPLLETLKANCPKLEDLRDDFRHQAARYTIVSCFEQRATWPLNCLVS</sequence>
<feature type="domain" description="DUF676" evidence="8">
    <location>
        <begin position="26"/>
        <end position="158"/>
    </location>
</feature>
<dbReference type="InterPro" id="IPR052374">
    <property type="entry name" value="SERAC1"/>
</dbReference>
<dbReference type="Gene3D" id="3.40.50.1820">
    <property type="entry name" value="alpha/beta hydrolase"/>
    <property type="match status" value="1"/>
</dbReference>
<reference evidence="9 10" key="1">
    <citation type="submission" date="2016-04" db="EMBL/GenBank/DDBJ databases">
        <title>A degradative enzymes factory behind the ericoid mycorrhizal symbiosis.</title>
        <authorList>
            <consortium name="DOE Joint Genome Institute"/>
            <person name="Martino E."/>
            <person name="Morin E."/>
            <person name="Grelet G."/>
            <person name="Kuo A."/>
            <person name="Kohler A."/>
            <person name="Daghino S."/>
            <person name="Barry K."/>
            <person name="Choi C."/>
            <person name="Cichocki N."/>
            <person name="Clum A."/>
            <person name="Copeland A."/>
            <person name="Hainaut M."/>
            <person name="Haridas S."/>
            <person name="Labutti K."/>
            <person name="Lindquist E."/>
            <person name="Lipzen A."/>
            <person name="Khouja H.-R."/>
            <person name="Murat C."/>
            <person name="Ohm R."/>
            <person name="Olson A."/>
            <person name="Spatafora J."/>
            <person name="Veneault-Fourrey C."/>
            <person name="Henrissat B."/>
            <person name="Grigoriev I."/>
            <person name="Martin F."/>
            <person name="Perotto S."/>
        </authorList>
    </citation>
    <scope>NUCLEOTIDE SEQUENCE [LARGE SCALE GENOMIC DNA]</scope>
    <source>
        <strain evidence="9 10">F</strain>
    </source>
</reference>
<comment type="subcellular location">
    <subcellularLocation>
        <location evidence="2">Endoplasmic reticulum</location>
    </subcellularLocation>
    <subcellularLocation>
        <location evidence="3">Membrane</location>
    </subcellularLocation>
    <subcellularLocation>
        <location evidence="1">Mitochondrion</location>
    </subcellularLocation>
</comment>
<dbReference type="PANTHER" id="PTHR48182">
    <property type="entry name" value="PROTEIN SERAC1"/>
    <property type="match status" value="1"/>
</dbReference>
<evidence type="ECO:0000256" key="7">
    <source>
        <dbReference type="ARBA" id="ARBA00023136"/>
    </source>
</evidence>
<dbReference type="InterPro" id="IPR007751">
    <property type="entry name" value="DUF676_lipase-like"/>
</dbReference>
<gene>
    <name evidence="9" type="ORF">L207DRAFT_625169</name>
</gene>
<comment type="similarity">
    <text evidence="4">Belongs to the putative lipase ROG1 family.</text>
</comment>
<keyword evidence="5" id="KW-0256">Endoplasmic reticulum</keyword>
<dbReference type="GO" id="GO:0005783">
    <property type="term" value="C:endoplasmic reticulum"/>
    <property type="evidence" value="ECO:0007669"/>
    <property type="project" value="UniProtKB-SubCell"/>
</dbReference>
<dbReference type="AlphaFoldDB" id="A0A2J6RPZ0"/>
<evidence type="ECO:0000313" key="10">
    <source>
        <dbReference type="Proteomes" id="UP000235786"/>
    </source>
</evidence>
<dbReference type="Proteomes" id="UP000235786">
    <property type="component" value="Unassembled WGS sequence"/>
</dbReference>
<name>A0A2J6RPZ0_HYAVF</name>
<evidence type="ECO:0000256" key="4">
    <source>
        <dbReference type="ARBA" id="ARBA00007920"/>
    </source>
</evidence>
<dbReference type="InterPro" id="IPR029058">
    <property type="entry name" value="AB_hydrolase_fold"/>
</dbReference>
<evidence type="ECO:0000256" key="3">
    <source>
        <dbReference type="ARBA" id="ARBA00004370"/>
    </source>
</evidence>
<dbReference type="SUPFAM" id="SSF53474">
    <property type="entry name" value="alpha/beta-Hydrolases"/>
    <property type="match status" value="1"/>
</dbReference>
<keyword evidence="7" id="KW-0472">Membrane</keyword>
<dbReference type="GO" id="GO:0005739">
    <property type="term" value="C:mitochondrion"/>
    <property type="evidence" value="ECO:0007669"/>
    <property type="project" value="UniProtKB-SubCell"/>
</dbReference>
<evidence type="ECO:0000256" key="2">
    <source>
        <dbReference type="ARBA" id="ARBA00004240"/>
    </source>
</evidence>
<accession>A0A2J6RPZ0</accession>
<evidence type="ECO:0000259" key="8">
    <source>
        <dbReference type="Pfam" id="PF05057"/>
    </source>
</evidence>
<keyword evidence="10" id="KW-1185">Reference proteome</keyword>
<keyword evidence="6" id="KW-0496">Mitochondrion</keyword>
<proteinExistence type="inferred from homology"/>
<evidence type="ECO:0000256" key="5">
    <source>
        <dbReference type="ARBA" id="ARBA00022824"/>
    </source>
</evidence>
<dbReference type="Pfam" id="PF05057">
    <property type="entry name" value="DUF676"/>
    <property type="match status" value="1"/>
</dbReference>
<dbReference type="EMBL" id="KZ613945">
    <property type="protein sequence ID" value="PMD40575.1"/>
    <property type="molecule type" value="Genomic_DNA"/>
</dbReference>